<dbReference type="InterPro" id="IPR000086">
    <property type="entry name" value="NUDIX_hydrolase_dom"/>
</dbReference>
<evidence type="ECO:0000256" key="2">
    <source>
        <dbReference type="ARBA" id="ARBA00018911"/>
    </source>
</evidence>
<dbReference type="GO" id="GO:0006167">
    <property type="term" value="P:AMP biosynthetic process"/>
    <property type="evidence" value="ECO:0007669"/>
    <property type="project" value="TreeGrafter"/>
</dbReference>
<dbReference type="InterPro" id="IPR020084">
    <property type="entry name" value="NUDIX_hydrolase_CS"/>
</dbReference>
<keyword evidence="8" id="KW-1185">Reference proteome</keyword>
<organism evidence="7 8">
    <name type="scientific">Plakobranchus ocellatus</name>
    <dbReference type="NCBI Taxonomy" id="259542"/>
    <lineage>
        <taxon>Eukaryota</taxon>
        <taxon>Metazoa</taxon>
        <taxon>Spiralia</taxon>
        <taxon>Lophotrochozoa</taxon>
        <taxon>Mollusca</taxon>
        <taxon>Gastropoda</taxon>
        <taxon>Heterobranchia</taxon>
        <taxon>Euthyneura</taxon>
        <taxon>Panpulmonata</taxon>
        <taxon>Sacoglossa</taxon>
        <taxon>Placobranchoidea</taxon>
        <taxon>Plakobranchidae</taxon>
        <taxon>Plakobranchus</taxon>
    </lineage>
</organism>
<sequence>MTSQNLPTVAAGFIIYRKVENQPEYLFLQTSYGRHHWTPPKGHVDPGESEFETALRETEEEAGIKREQMKVEEDFQRTLHYTVQGKPKRVVYWLSELSNPDDPIKLSDEHKDFQWQKLDKACELAQFSDMVSLLKEVDTYLESKS</sequence>
<dbReference type="InterPro" id="IPR003565">
    <property type="entry name" value="Tetra_PHTase"/>
</dbReference>
<protein>
    <recommendedName>
        <fullName evidence="2">Bis(5'-nucleosyl)-tetraphosphatase [asymmetrical]</fullName>
    </recommendedName>
    <alternativeName>
        <fullName evidence="5">Diadenosine 5',5'''-P1,P4-tetraphosphate asymmetrical hydrolase</fullName>
    </alternativeName>
</protein>
<dbReference type="Proteomes" id="UP000735302">
    <property type="component" value="Unassembled WGS sequence"/>
</dbReference>
<evidence type="ECO:0000256" key="1">
    <source>
        <dbReference type="ARBA" id="ARBA00005582"/>
    </source>
</evidence>
<dbReference type="EMBL" id="BLXT01006766">
    <property type="protein sequence ID" value="GFO33258.1"/>
    <property type="molecule type" value="Genomic_DNA"/>
</dbReference>
<gene>
    <name evidence="7" type="ORF">PoB_005976300</name>
</gene>
<dbReference type="GO" id="GO:0006754">
    <property type="term" value="P:ATP biosynthetic process"/>
    <property type="evidence" value="ECO:0007669"/>
    <property type="project" value="TreeGrafter"/>
</dbReference>
<comment type="caution">
    <text evidence="7">The sequence shown here is derived from an EMBL/GenBank/DDBJ whole genome shotgun (WGS) entry which is preliminary data.</text>
</comment>
<dbReference type="AlphaFoldDB" id="A0AAV4CMP7"/>
<dbReference type="PROSITE" id="PS51462">
    <property type="entry name" value="NUDIX"/>
    <property type="match status" value="1"/>
</dbReference>
<dbReference type="InterPro" id="IPR051325">
    <property type="entry name" value="Nudix_hydrolase_domain"/>
</dbReference>
<dbReference type="PANTHER" id="PTHR21340:SF0">
    <property type="entry name" value="BIS(5'-NUCLEOSYL)-TETRAPHOSPHATASE [ASYMMETRICAL]"/>
    <property type="match status" value="1"/>
</dbReference>
<evidence type="ECO:0000256" key="4">
    <source>
        <dbReference type="ARBA" id="ARBA00022801"/>
    </source>
</evidence>
<keyword evidence="4" id="KW-0378">Hydrolase</keyword>
<dbReference type="Gene3D" id="3.90.79.10">
    <property type="entry name" value="Nucleoside Triphosphate Pyrophosphohydrolase"/>
    <property type="match status" value="1"/>
</dbReference>
<evidence type="ECO:0000313" key="7">
    <source>
        <dbReference type="EMBL" id="GFO33258.1"/>
    </source>
</evidence>
<evidence type="ECO:0000313" key="8">
    <source>
        <dbReference type="Proteomes" id="UP000735302"/>
    </source>
</evidence>
<evidence type="ECO:0000256" key="5">
    <source>
        <dbReference type="ARBA" id="ARBA00032644"/>
    </source>
</evidence>
<dbReference type="CDD" id="cd03428">
    <property type="entry name" value="NUDIX_Ap4A_Nudt2"/>
    <property type="match status" value="1"/>
</dbReference>
<evidence type="ECO:0000256" key="3">
    <source>
        <dbReference type="ARBA" id="ARBA00022741"/>
    </source>
</evidence>
<reference evidence="7 8" key="1">
    <citation type="journal article" date="2021" name="Elife">
        <title>Chloroplast acquisition without the gene transfer in kleptoplastic sea slugs, Plakobranchus ocellatus.</title>
        <authorList>
            <person name="Maeda T."/>
            <person name="Takahashi S."/>
            <person name="Yoshida T."/>
            <person name="Shimamura S."/>
            <person name="Takaki Y."/>
            <person name="Nagai Y."/>
            <person name="Toyoda A."/>
            <person name="Suzuki Y."/>
            <person name="Arimoto A."/>
            <person name="Ishii H."/>
            <person name="Satoh N."/>
            <person name="Nishiyama T."/>
            <person name="Hasebe M."/>
            <person name="Maruyama T."/>
            <person name="Minagawa J."/>
            <person name="Obokata J."/>
            <person name="Shigenobu S."/>
        </authorList>
    </citation>
    <scope>NUCLEOTIDE SEQUENCE [LARGE SCALE GENOMIC DNA]</scope>
</reference>
<evidence type="ECO:0000259" key="6">
    <source>
        <dbReference type="PROSITE" id="PS51462"/>
    </source>
</evidence>
<dbReference type="InterPro" id="IPR015797">
    <property type="entry name" value="NUDIX_hydrolase-like_dom_sf"/>
</dbReference>
<dbReference type="PROSITE" id="PS00893">
    <property type="entry name" value="NUDIX_BOX"/>
    <property type="match status" value="1"/>
</dbReference>
<dbReference type="PANTHER" id="PTHR21340">
    <property type="entry name" value="DIADENOSINE 5,5-P1,P4-TETRAPHOSPHATE PYROPHOSPHOHYDROLASE MUTT"/>
    <property type="match status" value="1"/>
</dbReference>
<dbReference type="SUPFAM" id="SSF55811">
    <property type="entry name" value="Nudix"/>
    <property type="match status" value="1"/>
</dbReference>
<comment type="similarity">
    <text evidence="1">Belongs to the Nudix hydrolase family.</text>
</comment>
<dbReference type="PRINTS" id="PR01405">
    <property type="entry name" value="TETRPHPHTASE"/>
</dbReference>
<feature type="domain" description="Nudix hydrolase" evidence="6">
    <location>
        <begin position="6"/>
        <end position="138"/>
    </location>
</feature>
<proteinExistence type="inferred from homology"/>
<dbReference type="GO" id="GO:0000166">
    <property type="term" value="F:nucleotide binding"/>
    <property type="evidence" value="ECO:0007669"/>
    <property type="project" value="UniProtKB-KW"/>
</dbReference>
<keyword evidence="3" id="KW-0547">Nucleotide-binding</keyword>
<name>A0AAV4CMP7_9GAST</name>
<accession>A0AAV4CMP7</accession>
<dbReference type="Pfam" id="PF00293">
    <property type="entry name" value="NUDIX"/>
    <property type="match status" value="1"/>
</dbReference>
<dbReference type="GO" id="GO:0004081">
    <property type="term" value="F:bis(5'-nucleosyl)-tetraphosphatase (asymmetrical) activity"/>
    <property type="evidence" value="ECO:0007669"/>
    <property type="project" value="TreeGrafter"/>
</dbReference>